<dbReference type="InterPro" id="IPR036414">
    <property type="entry name" value="YaeB_N_sf"/>
</dbReference>
<dbReference type="NCBIfam" id="TIGR00104">
    <property type="entry name" value="tRNA_TsaA"/>
    <property type="match status" value="1"/>
</dbReference>
<sequence length="274" mass="29467">MLRSAVLIAVIAASSAAVALLQLLDSRRSRNQLAKLKRHIQELQDACRTQRVEREAERAGRIRAEQALRQLRVASSSAPGPGSPGSKGPGSSWPAYPLRPIGTLRSCFTQRNGTPRQPLLVPQARARLTLRPGVPPSCLEGLEQYSHCWILYVFHCNTDLAKLWADPGAGSCSKGKTKVPRLNGGRMGVLATRSPHRPVPIGLSTATIEGVEGNTLLLGGADVVDGTPVLDIKPYLPFCDSIAVASAPHWVSAHAEDEPLESLGQVMRSELRAM</sequence>
<dbReference type="InterPro" id="IPR023370">
    <property type="entry name" value="TrmO-like_N"/>
</dbReference>
<evidence type="ECO:0000259" key="5">
    <source>
        <dbReference type="PROSITE" id="PS51668"/>
    </source>
</evidence>
<protein>
    <recommendedName>
        <fullName evidence="5">TsaA-like domain-containing protein</fullName>
    </recommendedName>
</protein>
<dbReference type="InterPro" id="IPR036413">
    <property type="entry name" value="YaeB-like_sf"/>
</dbReference>
<dbReference type="Gene3D" id="2.40.30.70">
    <property type="entry name" value="YaeB-like"/>
    <property type="match status" value="1"/>
</dbReference>
<feature type="region of interest" description="Disordered" evidence="4">
    <location>
        <begin position="73"/>
        <end position="94"/>
    </location>
</feature>
<keyword evidence="1" id="KW-0949">S-adenosyl-L-methionine</keyword>
<dbReference type="PROSITE" id="PS51668">
    <property type="entry name" value="TSAA_2"/>
    <property type="match status" value="1"/>
</dbReference>
<accession>A0AAW1QFD8</accession>
<dbReference type="InterPro" id="IPR040372">
    <property type="entry name" value="YaeB-like"/>
</dbReference>
<evidence type="ECO:0000256" key="2">
    <source>
        <dbReference type="ARBA" id="ARBA00033753"/>
    </source>
</evidence>
<dbReference type="Proteomes" id="UP001489004">
    <property type="component" value="Unassembled WGS sequence"/>
</dbReference>
<comment type="caution">
    <text evidence="6">The sequence shown here is derived from an EMBL/GenBank/DDBJ whole genome shotgun (WGS) entry which is preliminary data.</text>
</comment>
<organism evidence="6 7">
    <name type="scientific">[Myrmecia] bisecta</name>
    <dbReference type="NCBI Taxonomy" id="41462"/>
    <lineage>
        <taxon>Eukaryota</taxon>
        <taxon>Viridiplantae</taxon>
        <taxon>Chlorophyta</taxon>
        <taxon>core chlorophytes</taxon>
        <taxon>Trebouxiophyceae</taxon>
        <taxon>Trebouxiales</taxon>
        <taxon>Trebouxiaceae</taxon>
        <taxon>Myrmecia</taxon>
    </lineage>
</organism>
<dbReference type="SUPFAM" id="SSF118196">
    <property type="entry name" value="YaeB-like"/>
    <property type="match status" value="1"/>
</dbReference>
<keyword evidence="3" id="KW-0175">Coiled coil</keyword>
<dbReference type="PANTHER" id="PTHR12818">
    <property type="entry name" value="TRNA (ADENINE(37)-N6)-METHYLTRANSFERASE"/>
    <property type="match status" value="1"/>
</dbReference>
<name>A0AAW1QFD8_9CHLO</name>
<dbReference type="PANTHER" id="PTHR12818:SF0">
    <property type="entry name" value="TRNA (ADENINE(37)-N6)-METHYLTRANSFERASE"/>
    <property type="match status" value="1"/>
</dbReference>
<feature type="coiled-coil region" evidence="3">
    <location>
        <begin position="26"/>
        <end position="53"/>
    </location>
</feature>
<gene>
    <name evidence="6" type="ORF">WJX72_005461</name>
</gene>
<dbReference type="Pfam" id="PF01980">
    <property type="entry name" value="TrmO_N"/>
    <property type="match status" value="1"/>
</dbReference>
<comment type="similarity">
    <text evidence="2">Belongs to the tRNA methyltransferase O family.</text>
</comment>
<reference evidence="6 7" key="1">
    <citation type="journal article" date="2024" name="Nat. Commun.">
        <title>Phylogenomics reveals the evolutionary origins of lichenization in chlorophyte algae.</title>
        <authorList>
            <person name="Puginier C."/>
            <person name="Libourel C."/>
            <person name="Otte J."/>
            <person name="Skaloud P."/>
            <person name="Haon M."/>
            <person name="Grisel S."/>
            <person name="Petersen M."/>
            <person name="Berrin J.G."/>
            <person name="Delaux P.M."/>
            <person name="Dal Grande F."/>
            <person name="Keller J."/>
        </authorList>
    </citation>
    <scope>NUCLEOTIDE SEQUENCE [LARGE SCALE GENOMIC DNA]</scope>
    <source>
        <strain evidence="6 7">SAG 2043</strain>
    </source>
</reference>
<evidence type="ECO:0000256" key="3">
    <source>
        <dbReference type="SAM" id="Coils"/>
    </source>
</evidence>
<keyword evidence="7" id="KW-1185">Reference proteome</keyword>
<feature type="domain" description="TsaA-like" evidence="5">
    <location>
        <begin position="98"/>
        <end position="244"/>
    </location>
</feature>
<dbReference type="AlphaFoldDB" id="A0AAW1QFD8"/>
<evidence type="ECO:0000313" key="7">
    <source>
        <dbReference type="Proteomes" id="UP001489004"/>
    </source>
</evidence>
<evidence type="ECO:0000256" key="4">
    <source>
        <dbReference type="SAM" id="MobiDB-lite"/>
    </source>
</evidence>
<proteinExistence type="inferred from homology"/>
<dbReference type="CDD" id="cd09281">
    <property type="entry name" value="UPF0066"/>
    <property type="match status" value="1"/>
</dbReference>
<dbReference type="FunFam" id="2.40.30.70:FF:000003">
    <property type="entry name" value="tRNA (Adenine(37)-N6)-methyltransferase isoform A"/>
    <property type="match status" value="1"/>
</dbReference>
<dbReference type="EMBL" id="JALJOR010000003">
    <property type="protein sequence ID" value="KAK9820048.1"/>
    <property type="molecule type" value="Genomic_DNA"/>
</dbReference>
<evidence type="ECO:0000313" key="6">
    <source>
        <dbReference type="EMBL" id="KAK9820048.1"/>
    </source>
</evidence>
<evidence type="ECO:0000256" key="1">
    <source>
        <dbReference type="ARBA" id="ARBA00022691"/>
    </source>
</evidence>